<sequence length="95" mass="10436">MLVDAADFLFQNFGYFFTIESALMRLAAQHWLDLPQSEARRETFPDELNLRDDRDGIDAVAAGRALGPGQQALPLIEADGLRADARLGGESADQD</sequence>
<reference evidence="2" key="1">
    <citation type="journal article" date="2019" name="Int. J. Syst. Evol. Microbiol.">
        <title>The Global Catalogue of Microorganisms (GCM) 10K type strain sequencing project: providing services to taxonomists for standard genome sequencing and annotation.</title>
        <authorList>
            <consortium name="The Broad Institute Genomics Platform"/>
            <consortium name="The Broad Institute Genome Sequencing Center for Infectious Disease"/>
            <person name="Wu L."/>
            <person name="Ma J."/>
        </authorList>
    </citation>
    <scope>NUCLEOTIDE SEQUENCE [LARGE SCALE GENOMIC DNA]</scope>
    <source>
        <strain evidence="2">JCM 18053</strain>
    </source>
</reference>
<evidence type="ECO:0000313" key="1">
    <source>
        <dbReference type="EMBL" id="GAA5141127.1"/>
    </source>
</evidence>
<proteinExistence type="predicted"/>
<name>A0ABP9P8S5_9BACT</name>
<gene>
    <name evidence="1" type="ORF">GCM10023213_24860</name>
</gene>
<keyword evidence="2" id="KW-1185">Reference proteome</keyword>
<evidence type="ECO:0000313" key="2">
    <source>
        <dbReference type="Proteomes" id="UP001499852"/>
    </source>
</evidence>
<comment type="caution">
    <text evidence="1">The sequence shown here is derived from an EMBL/GenBank/DDBJ whole genome shotgun (WGS) entry which is preliminary data.</text>
</comment>
<protein>
    <submittedName>
        <fullName evidence="1">Uncharacterized protein</fullName>
    </submittedName>
</protein>
<dbReference type="Proteomes" id="UP001499852">
    <property type="component" value="Unassembled WGS sequence"/>
</dbReference>
<accession>A0ABP9P8S5</accession>
<dbReference type="EMBL" id="BAABIA010000004">
    <property type="protein sequence ID" value="GAA5141127.1"/>
    <property type="molecule type" value="Genomic_DNA"/>
</dbReference>
<organism evidence="1 2">
    <name type="scientific">Prosthecobacter algae</name>
    <dbReference type="NCBI Taxonomy" id="1144682"/>
    <lineage>
        <taxon>Bacteria</taxon>
        <taxon>Pseudomonadati</taxon>
        <taxon>Verrucomicrobiota</taxon>
        <taxon>Verrucomicrobiia</taxon>
        <taxon>Verrucomicrobiales</taxon>
        <taxon>Verrucomicrobiaceae</taxon>
        <taxon>Prosthecobacter</taxon>
    </lineage>
</organism>